<comment type="catalytic activity">
    <reaction evidence="1">
        <text>ATP + protein L-histidine = ADP + protein N-phospho-L-histidine.</text>
        <dbReference type="EC" id="2.7.13.3"/>
    </reaction>
</comment>
<evidence type="ECO:0000256" key="8">
    <source>
        <dbReference type="ARBA" id="ARBA00023012"/>
    </source>
</evidence>
<evidence type="ECO:0000256" key="4">
    <source>
        <dbReference type="ARBA" id="ARBA00022679"/>
    </source>
</evidence>
<dbReference type="GO" id="GO:0004673">
    <property type="term" value="F:protein histidine kinase activity"/>
    <property type="evidence" value="ECO:0007669"/>
    <property type="project" value="UniProtKB-EC"/>
</dbReference>
<dbReference type="GO" id="GO:0000160">
    <property type="term" value="P:phosphorelay signal transduction system"/>
    <property type="evidence" value="ECO:0007669"/>
    <property type="project" value="UniProtKB-KW"/>
</dbReference>
<dbReference type="InterPro" id="IPR004358">
    <property type="entry name" value="Sig_transdc_His_kin-like_C"/>
</dbReference>
<keyword evidence="5" id="KW-0547">Nucleotide-binding</keyword>
<dbReference type="SMART" id="SM00387">
    <property type="entry name" value="HATPase_c"/>
    <property type="match status" value="1"/>
</dbReference>
<dbReference type="GO" id="GO:0005524">
    <property type="term" value="F:ATP binding"/>
    <property type="evidence" value="ECO:0007669"/>
    <property type="project" value="UniProtKB-KW"/>
</dbReference>
<feature type="transmembrane region" description="Helical" evidence="9">
    <location>
        <begin position="38"/>
        <end position="57"/>
    </location>
</feature>
<dbReference type="NCBIfam" id="TIGR02916">
    <property type="entry name" value="PEP_his_kin"/>
    <property type="match status" value="1"/>
</dbReference>
<protein>
    <recommendedName>
        <fullName evidence="2">histidine kinase</fullName>
        <ecNumber evidence="2">2.7.13.3</ecNumber>
    </recommendedName>
</protein>
<keyword evidence="7" id="KW-0067">ATP-binding</keyword>
<dbReference type="Pfam" id="PF13185">
    <property type="entry name" value="GAF_2"/>
    <property type="match status" value="1"/>
</dbReference>
<evidence type="ECO:0000256" key="6">
    <source>
        <dbReference type="ARBA" id="ARBA00022777"/>
    </source>
</evidence>
<dbReference type="InterPro" id="IPR014265">
    <property type="entry name" value="XrtA/PrsK"/>
</dbReference>
<feature type="transmembrane region" description="Helical" evidence="9">
    <location>
        <begin position="94"/>
        <end position="115"/>
    </location>
</feature>
<feature type="transmembrane region" description="Helical" evidence="9">
    <location>
        <begin position="6"/>
        <end position="26"/>
    </location>
</feature>
<feature type="transmembrane region" description="Helical" evidence="9">
    <location>
        <begin position="232"/>
        <end position="252"/>
    </location>
</feature>
<keyword evidence="4 11" id="KW-0808">Transferase</keyword>
<dbReference type="Pfam" id="PF02518">
    <property type="entry name" value="HATPase_c"/>
    <property type="match status" value="1"/>
</dbReference>
<dbReference type="PRINTS" id="PR00344">
    <property type="entry name" value="BCTRLSENSOR"/>
</dbReference>
<comment type="caution">
    <text evidence="11">The sequence shown here is derived from an EMBL/GenBank/DDBJ whole genome shotgun (WGS) entry which is preliminary data.</text>
</comment>
<evidence type="ECO:0000313" key="12">
    <source>
        <dbReference type="Proteomes" id="UP000448199"/>
    </source>
</evidence>
<keyword evidence="12" id="KW-1185">Reference proteome</keyword>
<dbReference type="EC" id="2.7.13.3" evidence="2"/>
<dbReference type="SUPFAM" id="SSF55781">
    <property type="entry name" value="GAF domain-like"/>
    <property type="match status" value="1"/>
</dbReference>
<dbReference type="PANTHER" id="PTHR43065:SF10">
    <property type="entry name" value="PEROXIDE STRESS-ACTIVATED HISTIDINE KINASE MAK3"/>
    <property type="match status" value="1"/>
</dbReference>
<keyword evidence="9" id="KW-1133">Transmembrane helix</keyword>
<evidence type="ECO:0000256" key="2">
    <source>
        <dbReference type="ARBA" id="ARBA00012438"/>
    </source>
</evidence>
<dbReference type="Gene3D" id="3.30.565.10">
    <property type="entry name" value="Histidine kinase-like ATPase, C-terminal domain"/>
    <property type="match status" value="1"/>
</dbReference>
<evidence type="ECO:0000256" key="3">
    <source>
        <dbReference type="ARBA" id="ARBA00022553"/>
    </source>
</evidence>
<organism evidence="11 12">
    <name type="scientific">Qipengyuania vulgaris</name>
    <dbReference type="NCBI Taxonomy" id="291985"/>
    <lineage>
        <taxon>Bacteria</taxon>
        <taxon>Pseudomonadati</taxon>
        <taxon>Pseudomonadota</taxon>
        <taxon>Alphaproteobacteria</taxon>
        <taxon>Sphingomonadales</taxon>
        <taxon>Erythrobacteraceae</taxon>
        <taxon>Qipengyuania</taxon>
    </lineage>
</organism>
<feature type="transmembrane region" description="Helical" evidence="9">
    <location>
        <begin position="258"/>
        <end position="279"/>
    </location>
</feature>
<dbReference type="InterPro" id="IPR036890">
    <property type="entry name" value="HATPase_C_sf"/>
</dbReference>
<dbReference type="Proteomes" id="UP000448199">
    <property type="component" value="Unassembled WGS sequence"/>
</dbReference>
<feature type="transmembrane region" description="Helical" evidence="9">
    <location>
        <begin position="194"/>
        <end position="211"/>
    </location>
</feature>
<keyword evidence="6 11" id="KW-0418">Kinase</keyword>
<reference evidence="11 12" key="1">
    <citation type="submission" date="2019-12" db="EMBL/GenBank/DDBJ databases">
        <title>Genomic-based taxomic classification of the family Erythrobacteraceae.</title>
        <authorList>
            <person name="Xu L."/>
        </authorList>
    </citation>
    <scope>NUCLEOTIDE SEQUENCE [LARGE SCALE GENOMIC DNA]</scope>
    <source>
        <strain evidence="11 12">DSM 17792</strain>
    </source>
</reference>
<feature type="transmembrane region" description="Helical" evidence="9">
    <location>
        <begin position="165"/>
        <end position="188"/>
    </location>
</feature>
<dbReference type="PROSITE" id="PS50109">
    <property type="entry name" value="HIS_KIN"/>
    <property type="match status" value="1"/>
</dbReference>
<dbReference type="InterPro" id="IPR005467">
    <property type="entry name" value="His_kinase_dom"/>
</dbReference>
<evidence type="ECO:0000313" key="11">
    <source>
        <dbReference type="EMBL" id="MXO46822.1"/>
    </source>
</evidence>
<dbReference type="SUPFAM" id="SSF55874">
    <property type="entry name" value="ATPase domain of HSP90 chaperone/DNA topoisomerase II/histidine kinase"/>
    <property type="match status" value="1"/>
</dbReference>
<dbReference type="InterPro" id="IPR003594">
    <property type="entry name" value="HATPase_dom"/>
</dbReference>
<proteinExistence type="predicted"/>
<evidence type="ECO:0000256" key="9">
    <source>
        <dbReference type="SAM" id="Phobius"/>
    </source>
</evidence>
<gene>
    <name evidence="11" type="primary">prsK</name>
    <name evidence="11" type="ORF">GRI69_00905</name>
</gene>
<dbReference type="OrthoDB" id="9785691at2"/>
<feature type="transmembrane region" description="Helical" evidence="9">
    <location>
        <begin position="135"/>
        <end position="153"/>
    </location>
</feature>
<keyword evidence="9" id="KW-0812">Transmembrane</keyword>
<keyword evidence="3" id="KW-0597">Phosphoprotein</keyword>
<feature type="domain" description="Histidine kinase" evidence="10">
    <location>
        <begin position="483"/>
        <end position="685"/>
    </location>
</feature>
<dbReference type="SMART" id="SM00065">
    <property type="entry name" value="GAF"/>
    <property type="match status" value="1"/>
</dbReference>
<evidence type="ECO:0000256" key="5">
    <source>
        <dbReference type="ARBA" id="ARBA00022741"/>
    </source>
</evidence>
<feature type="transmembrane region" description="Helical" evidence="9">
    <location>
        <begin position="63"/>
        <end position="82"/>
    </location>
</feature>
<dbReference type="RefSeq" id="WP_160726449.1">
    <property type="nucleotide sequence ID" value="NZ_WTYC01000001.1"/>
</dbReference>
<keyword evidence="9" id="KW-0472">Membrane</keyword>
<dbReference type="Gene3D" id="3.30.450.40">
    <property type="match status" value="1"/>
</dbReference>
<dbReference type="EMBL" id="WTYC01000001">
    <property type="protein sequence ID" value="MXO46822.1"/>
    <property type="molecule type" value="Genomic_DNA"/>
</dbReference>
<dbReference type="InterPro" id="IPR029016">
    <property type="entry name" value="GAF-like_dom_sf"/>
</dbReference>
<evidence type="ECO:0000259" key="10">
    <source>
        <dbReference type="PROSITE" id="PS50109"/>
    </source>
</evidence>
<evidence type="ECO:0000256" key="7">
    <source>
        <dbReference type="ARBA" id="ARBA00022840"/>
    </source>
</evidence>
<dbReference type="AlphaFoldDB" id="A0A844XP37"/>
<accession>A0A844XP37</accession>
<evidence type="ECO:0000256" key="1">
    <source>
        <dbReference type="ARBA" id="ARBA00000085"/>
    </source>
</evidence>
<keyword evidence="8" id="KW-0902">Two-component regulatory system</keyword>
<dbReference type="PANTHER" id="PTHR43065">
    <property type="entry name" value="SENSOR HISTIDINE KINASE"/>
    <property type="match status" value="1"/>
</dbReference>
<sequence>MDWAVSLSYLCYGIGAIVSGIAAFWIARKGADDRSDRWAGVVALIFTANWCIAAASFEFEHPVVGLTEIFANLAWIFVLFRIFANDGRDESLRLVRPVVVALVFVEMLQFALLGIEQRHPFSADVQSLVSQTSALFHVLVAVGALVLLHNLYVGAAPASRKILRWNAAAMAGFWAFTLNFYTIAYLVGSFPIELVALRGLAVMIIAVPFALGYTKSAAGLTFRPSRAVTFHFLSLLVIGAYLLLMLGLGSWLDVLSGSVARMTQVGLVIAAGALTLIWLPSARLRGWLRVTAVKHLFKHRFDYRNEWIRFTHTIGLGGPDEDSLQERAIRSLADITDSPSGLLLLVNEEGQVEQCANWRWPQMEVPANPIPSALATIFENEGLILDFDEARAGIEHQGELEHAPSWLLENLQAWAAVPLLHFDRLIGVIILARPEIERKLDWEDFDLLAIVGRQLASYLAEQASQEALSEAARFDEFNRRMAFVMHDIKNLSSQMSLLLRNAEKHAENPEFRKDMLITVRNSADKLNTMLSRLGRYAKGGQEDTGAFDMSAMVRATCERYARNHQVLLVRSEPMLVNGQADAFEQALSHIVQNAIDASVDGGAVMLESYSDGISGVVQIIDSGRGMTPTFLRNGLFKPFVSSREDGFGIGAYEAREMIRSMGGRVEVESRVDLGTRFTLSLPLQSAHELLKSSYSAERKEIA</sequence>
<name>A0A844XP37_9SPHN</name>
<dbReference type="InterPro" id="IPR003018">
    <property type="entry name" value="GAF"/>
</dbReference>